<keyword evidence="1" id="KW-1133">Transmembrane helix</keyword>
<accession>A0A142BTU6</accession>
<organism evidence="2">
    <name type="scientific">uncultured Nitrospirota bacterium</name>
    <dbReference type="NCBI Taxonomy" id="170969"/>
    <lineage>
        <taxon>Bacteria</taxon>
        <taxon>Pseudomonadati</taxon>
        <taxon>Nitrospirota</taxon>
        <taxon>environmental samples</taxon>
    </lineage>
</organism>
<name>A0A142BTU6_9BACT</name>
<evidence type="ECO:0000313" key="2">
    <source>
        <dbReference type="EMBL" id="AMP41534.1"/>
    </source>
</evidence>
<evidence type="ECO:0000256" key="1">
    <source>
        <dbReference type="SAM" id="Phobius"/>
    </source>
</evidence>
<feature type="transmembrane region" description="Helical" evidence="1">
    <location>
        <begin position="41"/>
        <end position="65"/>
    </location>
</feature>
<keyword evidence="1" id="KW-0812">Transmembrane</keyword>
<dbReference type="AlphaFoldDB" id="A0A142BTU6"/>
<protein>
    <submittedName>
        <fullName evidence="2">Magnetosome protein Man2</fullName>
    </submittedName>
</protein>
<dbReference type="EMBL" id="KU221504">
    <property type="protein sequence ID" value="AMP41534.1"/>
    <property type="molecule type" value="Genomic_DNA"/>
</dbReference>
<proteinExistence type="predicted"/>
<sequence>MDILKKTFLPVFSLLFLLAVFLDQNNTPVPMKIILGAPVHMSLSIIIVASMLAGAGCSFAGFFIYKLMKGKLNKNGQQN</sequence>
<keyword evidence="1" id="KW-0472">Membrane</keyword>
<reference evidence="2" key="1">
    <citation type="submission" date="2015-12" db="EMBL/GenBank/DDBJ databases">
        <authorList>
            <person name="Shamseldin A."/>
            <person name="Moawad H."/>
            <person name="Abd El-Rahim W.M."/>
            <person name="Sadowsky M.J."/>
        </authorList>
    </citation>
    <scope>NUCLEOTIDE SEQUENCE</scope>
</reference>